<keyword evidence="2" id="KW-1185">Reference proteome</keyword>
<reference evidence="1 2" key="2">
    <citation type="submission" date="2019-01" db="EMBL/GenBank/DDBJ databases">
        <authorList>
            <person name="Li Y."/>
        </authorList>
    </citation>
    <scope>NUCLEOTIDE SEQUENCE [LARGE SCALE GENOMIC DNA]</scope>
    <source>
        <strain evidence="1 2">2D-5</strain>
    </source>
</reference>
<comment type="caution">
    <text evidence="1">The sequence shown here is derived from an EMBL/GenBank/DDBJ whole genome shotgun (WGS) entry which is preliminary data.</text>
</comment>
<dbReference type="Proteomes" id="UP000285710">
    <property type="component" value="Unassembled WGS sequence"/>
</dbReference>
<accession>A0A443J1L5</accession>
<reference evidence="1 2" key="1">
    <citation type="submission" date="2019-01" db="EMBL/GenBank/DDBJ databases">
        <title>Sinorhodobacter populi sp. nov. isolated from the symptomatic bark tissue of Populus euramericana canker.</title>
        <authorList>
            <person name="Xu G."/>
        </authorList>
    </citation>
    <scope>NUCLEOTIDE SEQUENCE [LARGE SCALE GENOMIC DNA]</scope>
    <source>
        <strain evidence="1 2">2D-5</strain>
    </source>
</reference>
<gene>
    <name evidence="1" type="ORF">D2T33_03190</name>
</gene>
<sequence>MVAYSFQRRFAPPIAALTKRQTIRADRRRHARPGEMLQLFTGMRTRHCVKIIADPRCTSVEPVILRMDDDHRIAEVEIAGEPIDDVDGFAIRDGFESLSDMSGFWVMSHGPMALFRGVLILWEPQEGGAA</sequence>
<name>A0A443J1L5_9RHOB</name>
<dbReference type="AlphaFoldDB" id="A0A443J1L5"/>
<proteinExistence type="predicted"/>
<organism evidence="1 2">
    <name type="scientific">Paenirhodobacter populi</name>
    <dbReference type="NCBI Taxonomy" id="2306993"/>
    <lineage>
        <taxon>Bacteria</taxon>
        <taxon>Pseudomonadati</taxon>
        <taxon>Pseudomonadota</taxon>
        <taxon>Alphaproteobacteria</taxon>
        <taxon>Rhodobacterales</taxon>
        <taxon>Rhodobacter group</taxon>
        <taxon>Paenirhodobacter</taxon>
    </lineage>
</organism>
<evidence type="ECO:0000313" key="1">
    <source>
        <dbReference type="EMBL" id="RWR14236.1"/>
    </source>
</evidence>
<protein>
    <submittedName>
        <fullName evidence="1">ASCH domain-containing protein</fullName>
    </submittedName>
</protein>
<dbReference type="RefSeq" id="WP_128268810.1">
    <property type="nucleotide sequence ID" value="NZ_SAUW01000003.1"/>
</dbReference>
<dbReference type="EMBL" id="SAUW01000003">
    <property type="protein sequence ID" value="RWR14236.1"/>
    <property type="molecule type" value="Genomic_DNA"/>
</dbReference>
<evidence type="ECO:0000313" key="2">
    <source>
        <dbReference type="Proteomes" id="UP000285710"/>
    </source>
</evidence>